<name>A0A314LDD7_NICAT</name>
<feature type="non-terminal residue" evidence="2">
    <location>
        <position position="1"/>
    </location>
</feature>
<protein>
    <submittedName>
        <fullName evidence="2">Ribonuclease h protein</fullName>
    </submittedName>
</protein>
<evidence type="ECO:0000313" key="3">
    <source>
        <dbReference type="Proteomes" id="UP000187609"/>
    </source>
</evidence>
<proteinExistence type="predicted"/>
<accession>A0A314LDD7</accession>
<sequence length="140" mass="16033">LDKSNIFWAGMDKEYKQEILNCTGFSLGSLPIRYLGLPLSSKKWSKVECHALVDKITKRVRNGYSKLLLYAGRIQIINVVLFSIYNFWGAVFILPQSVVKSIDRICRDYLWGNSIGQRKVSLVAWQKVCTPQKYGGLTLR</sequence>
<dbReference type="EMBL" id="MJEQ01000133">
    <property type="protein sequence ID" value="OIT39187.1"/>
    <property type="molecule type" value="Genomic_DNA"/>
</dbReference>
<dbReference type="PANTHER" id="PTHR33116:SF84">
    <property type="entry name" value="RNA-DIRECTED DNA POLYMERASE"/>
    <property type="match status" value="1"/>
</dbReference>
<keyword evidence="1" id="KW-1133">Transmembrane helix</keyword>
<dbReference type="STRING" id="49451.A0A314LDD7"/>
<dbReference type="AlphaFoldDB" id="A0A314LDD7"/>
<dbReference type="PANTHER" id="PTHR33116">
    <property type="entry name" value="REVERSE TRANSCRIPTASE ZINC-BINDING DOMAIN-CONTAINING PROTEIN-RELATED-RELATED"/>
    <property type="match status" value="1"/>
</dbReference>
<comment type="caution">
    <text evidence="2">The sequence shown here is derived from an EMBL/GenBank/DDBJ whole genome shotgun (WGS) entry which is preliminary data.</text>
</comment>
<gene>
    <name evidence="2" type="ORF">A4A49_58038</name>
</gene>
<evidence type="ECO:0000313" key="2">
    <source>
        <dbReference type="EMBL" id="OIT39187.1"/>
    </source>
</evidence>
<dbReference type="Proteomes" id="UP000187609">
    <property type="component" value="Unassembled WGS sequence"/>
</dbReference>
<keyword evidence="1" id="KW-0812">Transmembrane</keyword>
<organism evidence="2 3">
    <name type="scientific">Nicotiana attenuata</name>
    <name type="common">Coyote tobacco</name>
    <dbReference type="NCBI Taxonomy" id="49451"/>
    <lineage>
        <taxon>Eukaryota</taxon>
        <taxon>Viridiplantae</taxon>
        <taxon>Streptophyta</taxon>
        <taxon>Embryophyta</taxon>
        <taxon>Tracheophyta</taxon>
        <taxon>Spermatophyta</taxon>
        <taxon>Magnoliopsida</taxon>
        <taxon>eudicotyledons</taxon>
        <taxon>Gunneridae</taxon>
        <taxon>Pentapetalae</taxon>
        <taxon>asterids</taxon>
        <taxon>lamiids</taxon>
        <taxon>Solanales</taxon>
        <taxon>Solanaceae</taxon>
        <taxon>Nicotianoideae</taxon>
        <taxon>Nicotianeae</taxon>
        <taxon>Nicotiana</taxon>
    </lineage>
</organism>
<keyword evidence="3" id="KW-1185">Reference proteome</keyword>
<keyword evidence="1" id="KW-0472">Membrane</keyword>
<dbReference type="Gramene" id="OIT39187">
    <property type="protein sequence ID" value="OIT39187"/>
    <property type="gene ID" value="A4A49_58038"/>
</dbReference>
<evidence type="ECO:0000256" key="1">
    <source>
        <dbReference type="SAM" id="Phobius"/>
    </source>
</evidence>
<feature type="non-terminal residue" evidence="2">
    <location>
        <position position="140"/>
    </location>
</feature>
<reference evidence="2" key="1">
    <citation type="submission" date="2016-11" db="EMBL/GenBank/DDBJ databases">
        <title>The genome of Nicotiana attenuata.</title>
        <authorList>
            <person name="Xu S."/>
            <person name="Brockmoeller T."/>
            <person name="Gaquerel E."/>
            <person name="Navarro A."/>
            <person name="Kuhl H."/>
            <person name="Gase K."/>
            <person name="Ling Z."/>
            <person name="Zhou W."/>
            <person name="Kreitzer C."/>
            <person name="Stanke M."/>
            <person name="Tang H."/>
            <person name="Lyons E."/>
            <person name="Pandey P."/>
            <person name="Pandey S.P."/>
            <person name="Timmermann B."/>
            <person name="Baldwin I.T."/>
        </authorList>
    </citation>
    <scope>NUCLEOTIDE SEQUENCE [LARGE SCALE GENOMIC DNA]</scope>
    <source>
        <strain evidence="2">UT</strain>
    </source>
</reference>
<feature type="transmembrane region" description="Helical" evidence="1">
    <location>
        <begin position="67"/>
        <end position="88"/>
    </location>
</feature>